<feature type="region of interest" description="Disordered" evidence="2">
    <location>
        <begin position="344"/>
        <end position="369"/>
    </location>
</feature>
<dbReference type="InterPro" id="IPR013087">
    <property type="entry name" value="Znf_C2H2_type"/>
</dbReference>
<dbReference type="Proteomes" id="UP001162480">
    <property type="component" value="Chromosome 20"/>
</dbReference>
<feature type="compositionally biased region" description="Basic and acidic residues" evidence="2">
    <location>
        <begin position="221"/>
        <end position="238"/>
    </location>
</feature>
<accession>A0AA36BNM3</accession>
<organism evidence="4 5">
    <name type="scientific">Octopus vulgaris</name>
    <name type="common">Common octopus</name>
    <dbReference type="NCBI Taxonomy" id="6645"/>
    <lineage>
        <taxon>Eukaryota</taxon>
        <taxon>Metazoa</taxon>
        <taxon>Spiralia</taxon>
        <taxon>Lophotrochozoa</taxon>
        <taxon>Mollusca</taxon>
        <taxon>Cephalopoda</taxon>
        <taxon>Coleoidea</taxon>
        <taxon>Octopodiformes</taxon>
        <taxon>Octopoda</taxon>
        <taxon>Incirrata</taxon>
        <taxon>Octopodidae</taxon>
        <taxon>Octopus</taxon>
    </lineage>
</organism>
<dbReference type="SMART" id="SM00355">
    <property type="entry name" value="ZnF_C2H2"/>
    <property type="match status" value="5"/>
</dbReference>
<dbReference type="PROSITE" id="PS00028">
    <property type="entry name" value="ZINC_FINGER_C2H2_1"/>
    <property type="match status" value="2"/>
</dbReference>
<sequence length="1090" mass="121679">MSIKWDDNGNNIAIFEEANANSMESIFFLMEAVENIDLSRLQQHSPHKELHLSLLDLMKYVSVGTSELLLYLLKETHIILECRTCSNLFRDVPYLVAHKRIYCKQRHDSATDIQIANRSPPDDEGKASVTVKPSIYEEHKDFLQHSVDLAKKVLQSSQVNHCAQMLPNNGPTKSQFYDAVQKQLEIARDNPEPTQLFSLEPMENTQVAVKVIPSDGDECSEEQKDENNDNTDISKESKMGSNLCELKSEPCDKLTTSPSTPTPVASETKIDSELDKPFLKSDLADFKNCICLKCNRTLSNQKSLGDHLLTVHAEELKERSDSCCSNANSSSQCHPINGLRPKVNKSDWLKPRGYSSSEKLQNKLPSTTNNSAKDILDAKKKAQANLLALKEEQLAYENEILQQKLIRGIMPKSSRGRKKFRCESCGKIFPKIESLRDHLRDCIDWEHVNQPVRNVRSPLPSLKEGNNSFDWPDIANDSAYKVQPPKLQNRSQTKIDNVRPPPRNIAPKVQPVTQIAVTDNSKLTKINGTLNTIAKSVMSDSLILANPKLGESKVLLFPLESISNNPKLNVTVKTQPQTTPTVLLNHNLNKISPTLNVIPVSICSVDNNNSNNNNNNTQVPLIATNGNNTNTCGNFETKDVEIIAVKNSPNVPYQELRTVVTTQCWTEKVNSCSEAAVLNSESNVPGVAGRHLPNIQPCPVNLVETNCPDSICCKSCCNNEVQVLEHLSTAANKCLPDAAGCSAADTEDVIVVSQSFSNNFNNEPTPNYLSPNDHVTKPPQCDKTAERNFTVALSGFENNSVEQISTKDRQTIKKSSPKNGKCIKWKRYKCKLCLFSAAKRHMCKLHVRQHHLCKIFTLSVKALNHYVTDLNRLTKKPTGSRQRHSQIQNKSFPSLSTKKSSKWKSLSQRSKELNQSHHSSSVSKLSKLSLTKSRVDMKTILDSKRRMCLKCNRTFQMVSRLEKHVSCHLGWKVNYSKQNLVNNNNKQLKQKTEGNCKENEITECMFVDLTGEQGATDSRHLPSYGISTAAGSSGTCSNNHWNSSNPTSVSHGNHGQLSVLNTRKGSYQKPQVLLDLASKNLKSNVKKVDS</sequence>
<gene>
    <name evidence="4" type="ORF">OCTVUL_1B016273</name>
</gene>
<evidence type="ECO:0000313" key="5">
    <source>
        <dbReference type="Proteomes" id="UP001162480"/>
    </source>
</evidence>
<proteinExistence type="predicted"/>
<dbReference type="InterPro" id="IPR039149">
    <property type="entry name" value="ZNF800"/>
</dbReference>
<reference evidence="4" key="1">
    <citation type="submission" date="2023-08" db="EMBL/GenBank/DDBJ databases">
        <authorList>
            <person name="Alioto T."/>
            <person name="Alioto T."/>
            <person name="Gomez Garrido J."/>
        </authorList>
    </citation>
    <scope>NUCLEOTIDE SEQUENCE</scope>
</reference>
<feature type="compositionally biased region" description="Polar residues" evidence="2">
    <location>
        <begin position="877"/>
        <end position="893"/>
    </location>
</feature>
<keyword evidence="1" id="KW-0175">Coiled coil</keyword>
<feature type="compositionally biased region" description="Polar residues" evidence="2">
    <location>
        <begin position="486"/>
        <end position="495"/>
    </location>
</feature>
<evidence type="ECO:0000259" key="3">
    <source>
        <dbReference type="PROSITE" id="PS00028"/>
    </source>
</evidence>
<evidence type="ECO:0000313" key="4">
    <source>
        <dbReference type="EMBL" id="CAI9737279.1"/>
    </source>
</evidence>
<feature type="region of interest" description="Disordered" evidence="2">
    <location>
        <begin position="874"/>
        <end position="920"/>
    </location>
</feature>
<evidence type="ECO:0000256" key="2">
    <source>
        <dbReference type="SAM" id="MobiDB-lite"/>
    </source>
</evidence>
<feature type="region of interest" description="Disordered" evidence="2">
    <location>
        <begin position="216"/>
        <end position="269"/>
    </location>
</feature>
<feature type="region of interest" description="Disordered" evidence="2">
    <location>
        <begin position="486"/>
        <end position="506"/>
    </location>
</feature>
<dbReference type="PANTHER" id="PTHR21020:SF0">
    <property type="entry name" value="ZINC FINGER PROTEIN 800"/>
    <property type="match status" value="1"/>
</dbReference>
<feature type="domain" description="C2H2-type" evidence="3">
    <location>
        <begin position="289"/>
        <end position="312"/>
    </location>
</feature>
<feature type="compositionally biased region" description="Polar residues" evidence="2">
    <location>
        <begin position="354"/>
        <end position="369"/>
    </location>
</feature>
<name>A0AA36BNM3_OCTVU</name>
<dbReference type="AlphaFoldDB" id="A0AA36BNM3"/>
<dbReference type="PANTHER" id="PTHR21020">
    <property type="entry name" value="ZINC FINGER PROTEIN 800"/>
    <property type="match status" value="1"/>
</dbReference>
<keyword evidence="5" id="KW-1185">Reference proteome</keyword>
<evidence type="ECO:0000256" key="1">
    <source>
        <dbReference type="SAM" id="Coils"/>
    </source>
</evidence>
<feature type="coiled-coil region" evidence="1">
    <location>
        <begin position="372"/>
        <end position="399"/>
    </location>
</feature>
<feature type="domain" description="C2H2-type" evidence="3">
    <location>
        <begin position="948"/>
        <end position="968"/>
    </location>
</feature>
<feature type="compositionally biased region" description="Low complexity" evidence="2">
    <location>
        <begin position="894"/>
        <end position="908"/>
    </location>
</feature>
<protein>
    <submittedName>
        <fullName evidence="4">Serine-rich adhesin for platelets-like isoform X2</fullName>
    </submittedName>
</protein>
<feature type="region of interest" description="Disordered" evidence="2">
    <location>
        <begin position="1035"/>
        <end position="1057"/>
    </location>
</feature>
<dbReference type="EMBL" id="OX597833">
    <property type="protein sequence ID" value="CAI9737279.1"/>
    <property type="molecule type" value="Genomic_DNA"/>
</dbReference>